<dbReference type="Proteomes" id="UP000694523">
    <property type="component" value="Unplaced"/>
</dbReference>
<protein>
    <submittedName>
        <fullName evidence="1">Uncharacterized protein</fullName>
    </submittedName>
</protein>
<keyword evidence="2" id="KW-1185">Reference proteome</keyword>
<reference evidence="1" key="2">
    <citation type="submission" date="2025-09" db="UniProtKB">
        <authorList>
            <consortium name="Ensembl"/>
        </authorList>
    </citation>
    <scope>IDENTIFICATION</scope>
</reference>
<reference evidence="1" key="1">
    <citation type="submission" date="2025-08" db="UniProtKB">
        <authorList>
            <consortium name="Ensembl"/>
        </authorList>
    </citation>
    <scope>IDENTIFICATION</scope>
</reference>
<dbReference type="Ensembl" id="ENSNMLT00000049357.1">
    <property type="protein sequence ID" value="ENSNMLP00000044464.1"/>
    <property type="gene ID" value="ENSNMLG00000026921.1"/>
</dbReference>
<organism evidence="1 2">
    <name type="scientific">Neogobius melanostomus</name>
    <name type="common">round goby</name>
    <dbReference type="NCBI Taxonomy" id="47308"/>
    <lineage>
        <taxon>Eukaryota</taxon>
        <taxon>Metazoa</taxon>
        <taxon>Chordata</taxon>
        <taxon>Craniata</taxon>
        <taxon>Vertebrata</taxon>
        <taxon>Euteleostomi</taxon>
        <taxon>Actinopterygii</taxon>
        <taxon>Neopterygii</taxon>
        <taxon>Teleostei</taxon>
        <taxon>Neoteleostei</taxon>
        <taxon>Acanthomorphata</taxon>
        <taxon>Gobiaria</taxon>
        <taxon>Gobiiformes</taxon>
        <taxon>Gobioidei</taxon>
        <taxon>Gobiidae</taxon>
        <taxon>Benthophilinae</taxon>
        <taxon>Neogobiini</taxon>
        <taxon>Neogobius</taxon>
    </lineage>
</organism>
<sequence length="151" mass="16844">MQECMLQTLDPTSRLFARSLLTCDSAMSARSSASSRSCCNLRNFPSDLFSLIQTVLQVFDGLLHILLHALQVSTGVLLFLQLLCHHGRINLSCFWASAACLLRALEGVNHSLQVSLALLHLFIFLRNFTLHVCLNLVELKLSSKNLTFLVL</sequence>
<proteinExistence type="predicted"/>
<evidence type="ECO:0000313" key="2">
    <source>
        <dbReference type="Proteomes" id="UP000694523"/>
    </source>
</evidence>
<dbReference type="AlphaFoldDB" id="A0A8C6V9Q5"/>
<accession>A0A8C6V9Q5</accession>
<evidence type="ECO:0000313" key="1">
    <source>
        <dbReference type="Ensembl" id="ENSNMLP00000044464.1"/>
    </source>
</evidence>
<name>A0A8C6V9Q5_9GOBI</name>